<protein>
    <recommendedName>
        <fullName evidence="3">Aminoglycoside phosphotransferase domain-containing protein</fullName>
    </recommendedName>
</protein>
<dbReference type="Proteomes" id="UP000325780">
    <property type="component" value="Unassembled WGS sequence"/>
</dbReference>
<sequence>MDTNALIDLVHEVQGQLWVDKVNETHRTGRLCQWVSTFHPDKLPCRLDGTFHHGAFNAGLKMVAMEVAALGFIRDRITIPVPTIYVWGLASSNPLGLSLFIMMDFINSVSLGDFFWDSSADRPSRVMREDIYNCDVKSIYRQLVNFLFQIFKLDFDEIGSLLLPQTGVYNPILPQPLTFKLYSILQNGGRFAITTEYFQYIIRQDWEQLVHQLNLIINKYNAKNKYIYNCYKFKLICNDLSLANLIVCSKGDFTVVRVLLQDRPVNSIWDYEGKETPKLAIWYFKYLDIFVYVLEEEEGKMPGYKEREISSLVKWLQASGSMWLYILLLSGFNNYCSFSFTRLC</sequence>
<gene>
    <name evidence="1" type="ORF">BDV25DRAFT_126702</name>
</gene>
<proteinExistence type="predicted"/>
<dbReference type="EMBL" id="ML742031">
    <property type="protein sequence ID" value="KAE8154230.1"/>
    <property type="molecule type" value="Genomic_DNA"/>
</dbReference>
<dbReference type="OrthoDB" id="5412996at2759"/>
<reference evidence="1 2" key="1">
    <citation type="submission" date="2019-04" db="EMBL/GenBank/DDBJ databases">
        <title>Friends and foes A comparative genomics study of 23 Aspergillus species from section Flavi.</title>
        <authorList>
            <consortium name="DOE Joint Genome Institute"/>
            <person name="Kjaerbolling I."/>
            <person name="Vesth T."/>
            <person name="Frisvad J.C."/>
            <person name="Nybo J.L."/>
            <person name="Theobald S."/>
            <person name="Kildgaard S."/>
            <person name="Isbrandt T."/>
            <person name="Kuo A."/>
            <person name="Sato A."/>
            <person name="Lyhne E.K."/>
            <person name="Kogle M.E."/>
            <person name="Wiebenga A."/>
            <person name="Kun R.S."/>
            <person name="Lubbers R.J."/>
            <person name="Makela M.R."/>
            <person name="Barry K."/>
            <person name="Chovatia M."/>
            <person name="Clum A."/>
            <person name="Daum C."/>
            <person name="Haridas S."/>
            <person name="He G."/>
            <person name="LaButti K."/>
            <person name="Lipzen A."/>
            <person name="Mondo S."/>
            <person name="Riley R."/>
            <person name="Salamov A."/>
            <person name="Simmons B.A."/>
            <person name="Magnuson J.K."/>
            <person name="Henrissat B."/>
            <person name="Mortensen U.H."/>
            <person name="Larsen T.O."/>
            <person name="Devries R.P."/>
            <person name="Grigoriev I.V."/>
            <person name="Machida M."/>
            <person name="Baker S.E."/>
            <person name="Andersen M.R."/>
        </authorList>
    </citation>
    <scope>NUCLEOTIDE SEQUENCE [LARGE SCALE GENOMIC DNA]</scope>
    <source>
        <strain evidence="1 2">IBT 18842</strain>
    </source>
</reference>
<name>A0A5N6U6R5_ASPAV</name>
<dbReference type="PANTHER" id="PTHR21310">
    <property type="entry name" value="AMINOGLYCOSIDE PHOSPHOTRANSFERASE-RELATED-RELATED"/>
    <property type="match status" value="1"/>
</dbReference>
<evidence type="ECO:0000313" key="2">
    <source>
        <dbReference type="Proteomes" id="UP000325780"/>
    </source>
</evidence>
<evidence type="ECO:0008006" key="3">
    <source>
        <dbReference type="Google" id="ProtNLM"/>
    </source>
</evidence>
<dbReference type="InterPro" id="IPR051678">
    <property type="entry name" value="AGP_Transferase"/>
</dbReference>
<keyword evidence="2" id="KW-1185">Reference proteome</keyword>
<organism evidence="1 2">
    <name type="scientific">Aspergillus avenaceus</name>
    <dbReference type="NCBI Taxonomy" id="36643"/>
    <lineage>
        <taxon>Eukaryota</taxon>
        <taxon>Fungi</taxon>
        <taxon>Dikarya</taxon>
        <taxon>Ascomycota</taxon>
        <taxon>Pezizomycotina</taxon>
        <taxon>Eurotiomycetes</taxon>
        <taxon>Eurotiomycetidae</taxon>
        <taxon>Eurotiales</taxon>
        <taxon>Aspergillaceae</taxon>
        <taxon>Aspergillus</taxon>
        <taxon>Aspergillus subgen. Circumdati</taxon>
    </lineage>
</organism>
<dbReference type="AlphaFoldDB" id="A0A5N6U6R5"/>
<accession>A0A5N6U6R5</accession>
<evidence type="ECO:0000313" key="1">
    <source>
        <dbReference type="EMBL" id="KAE8154230.1"/>
    </source>
</evidence>
<dbReference type="PANTHER" id="PTHR21310:SF37">
    <property type="entry name" value="AMINOGLYCOSIDE PHOSPHOTRANSFERASE DOMAIN-CONTAINING PROTEIN"/>
    <property type="match status" value="1"/>
</dbReference>